<evidence type="ECO:0008006" key="3">
    <source>
        <dbReference type="Google" id="ProtNLM"/>
    </source>
</evidence>
<keyword evidence="2" id="KW-1185">Reference proteome</keyword>
<organism evidence="1 2">
    <name type="scientific">Algoriphagus sanaruensis</name>
    <dbReference type="NCBI Taxonomy" id="1727163"/>
    <lineage>
        <taxon>Bacteria</taxon>
        <taxon>Pseudomonadati</taxon>
        <taxon>Bacteroidota</taxon>
        <taxon>Cytophagia</taxon>
        <taxon>Cytophagales</taxon>
        <taxon>Cyclobacteriaceae</taxon>
        <taxon>Algoriphagus</taxon>
    </lineage>
</organism>
<dbReference type="Proteomes" id="UP000073816">
    <property type="component" value="Chromosome"/>
</dbReference>
<reference evidence="2" key="1">
    <citation type="submission" date="2015-09" db="EMBL/GenBank/DDBJ databases">
        <title>Complete sequence of Algoriphagus sp. M8-2.</title>
        <authorList>
            <person name="Shintani M."/>
        </authorList>
    </citation>
    <scope>NUCLEOTIDE SEQUENCE [LARGE SCALE GENOMIC DNA]</scope>
    <source>
        <strain evidence="2">M8-2</strain>
    </source>
</reference>
<dbReference type="STRING" id="1727163.AO498_12655"/>
<dbReference type="AlphaFoldDB" id="A0A142EQ85"/>
<dbReference type="EMBL" id="CP012836">
    <property type="protein sequence ID" value="AMQ57290.1"/>
    <property type="molecule type" value="Genomic_DNA"/>
</dbReference>
<dbReference type="KEGG" id="alm:AO498_12655"/>
<evidence type="ECO:0000313" key="2">
    <source>
        <dbReference type="Proteomes" id="UP000073816"/>
    </source>
</evidence>
<dbReference type="OrthoDB" id="823014at2"/>
<proteinExistence type="predicted"/>
<dbReference type="PATRIC" id="fig|1727163.4.peg.2645"/>
<dbReference type="PROSITE" id="PS51257">
    <property type="entry name" value="PROKAR_LIPOPROTEIN"/>
    <property type="match status" value="1"/>
</dbReference>
<gene>
    <name evidence="1" type="ORF">AO498_12655</name>
</gene>
<sequence length="247" mass="27775">MKTTHKILSATFLIASLGFSSCTEDNNLDVIGSGDVKIGMGVKLRNSGNIGARTLNTGVDITSGFIQIKKLELETAGIDENGNEFERELELKFKEIKKITFDEFDAGVDFFINIPAGNYEEIEFEIDLIDNRQQPSIQLDGTFTYSDGRSVPLKLEVYGNDEDDYDFEVELESRNDDDLFFLDGVNNPLALFQIDAVAWFSTISSTEWENAQLTDGVLLINKNTNKSIYNKVEYRIKSSSDIELKMN</sequence>
<dbReference type="RefSeq" id="WP_067548244.1">
    <property type="nucleotide sequence ID" value="NZ_CP012836.1"/>
</dbReference>
<accession>A0A142EQ85</accession>
<name>A0A142EQ85_9BACT</name>
<protein>
    <recommendedName>
        <fullName evidence="3">DUF4382 domain-containing protein</fullName>
    </recommendedName>
</protein>
<reference evidence="1 2" key="2">
    <citation type="journal article" date="2016" name="Genome Announc.">
        <title>Complete Genome Sequence of Algoriphagus sp. Strain M8-2, Isolated from a Brackish Lake.</title>
        <authorList>
            <person name="Muraguchi Y."/>
            <person name="Kushimoto K."/>
            <person name="Ohtsubo Y."/>
            <person name="Suzuki T."/>
            <person name="Dohra H."/>
            <person name="Kimbara K."/>
            <person name="Shintani M."/>
        </authorList>
    </citation>
    <scope>NUCLEOTIDE SEQUENCE [LARGE SCALE GENOMIC DNA]</scope>
    <source>
        <strain evidence="1 2">M8-2</strain>
    </source>
</reference>
<evidence type="ECO:0000313" key="1">
    <source>
        <dbReference type="EMBL" id="AMQ57290.1"/>
    </source>
</evidence>